<reference evidence="2" key="1">
    <citation type="submission" date="2023-06" db="EMBL/GenBank/DDBJ databases">
        <title>Genomic analysis of the entomopathogenic nematode Steinernema hermaphroditum.</title>
        <authorList>
            <person name="Schwarz E.M."/>
            <person name="Heppert J.K."/>
            <person name="Baniya A."/>
            <person name="Schwartz H.T."/>
            <person name="Tan C.-H."/>
            <person name="Antoshechkin I."/>
            <person name="Sternberg P.W."/>
            <person name="Goodrich-Blair H."/>
            <person name="Dillman A.R."/>
        </authorList>
    </citation>
    <scope>NUCLEOTIDE SEQUENCE</scope>
    <source>
        <strain evidence="2">PS9179</strain>
        <tissue evidence="2">Whole animal</tissue>
    </source>
</reference>
<feature type="transmembrane region" description="Helical" evidence="1">
    <location>
        <begin position="20"/>
        <end position="41"/>
    </location>
</feature>
<evidence type="ECO:0000313" key="2">
    <source>
        <dbReference type="EMBL" id="KAK0428387.1"/>
    </source>
</evidence>
<gene>
    <name evidence="2" type="ORF">QR680_010770</name>
</gene>
<keyword evidence="1" id="KW-0472">Membrane</keyword>
<keyword evidence="3" id="KW-1185">Reference proteome</keyword>
<sequence>MSTESSVTSKTEKWWRKRALPWLGFQLSMFEIPIVLLLIVASSESLRLVESDDPNETIIAHIRRSPDAPTESLVKRVLERMKATDPKWNHYVQKPFVKFGDGLGAPPLYYLNGMKALLKRRHSFGSPEEHGVNSMIPPIASVSFGIAESTTRAAMSTVANMAATT</sequence>
<keyword evidence="1" id="KW-1133">Transmembrane helix</keyword>
<proteinExistence type="predicted"/>
<dbReference type="AlphaFoldDB" id="A0AA39MBR3"/>
<accession>A0AA39MBR3</accession>
<comment type="caution">
    <text evidence="2">The sequence shown here is derived from an EMBL/GenBank/DDBJ whole genome shotgun (WGS) entry which is preliminary data.</text>
</comment>
<organism evidence="2 3">
    <name type="scientific">Steinernema hermaphroditum</name>
    <dbReference type="NCBI Taxonomy" id="289476"/>
    <lineage>
        <taxon>Eukaryota</taxon>
        <taxon>Metazoa</taxon>
        <taxon>Ecdysozoa</taxon>
        <taxon>Nematoda</taxon>
        <taxon>Chromadorea</taxon>
        <taxon>Rhabditida</taxon>
        <taxon>Tylenchina</taxon>
        <taxon>Panagrolaimomorpha</taxon>
        <taxon>Strongyloidoidea</taxon>
        <taxon>Steinernematidae</taxon>
        <taxon>Steinernema</taxon>
    </lineage>
</organism>
<evidence type="ECO:0000313" key="3">
    <source>
        <dbReference type="Proteomes" id="UP001175271"/>
    </source>
</evidence>
<name>A0AA39MBR3_9BILA</name>
<protein>
    <submittedName>
        <fullName evidence="2">Uncharacterized protein</fullName>
    </submittedName>
</protein>
<dbReference type="Proteomes" id="UP001175271">
    <property type="component" value="Unassembled WGS sequence"/>
</dbReference>
<evidence type="ECO:0000256" key="1">
    <source>
        <dbReference type="SAM" id="Phobius"/>
    </source>
</evidence>
<keyword evidence="1" id="KW-0812">Transmembrane</keyword>
<dbReference type="EMBL" id="JAUCMV010000001">
    <property type="protein sequence ID" value="KAK0428387.1"/>
    <property type="molecule type" value="Genomic_DNA"/>
</dbReference>